<evidence type="ECO:0000313" key="3">
    <source>
        <dbReference type="Proteomes" id="UP000249986"/>
    </source>
</evidence>
<dbReference type="Pfam" id="PF01381">
    <property type="entry name" value="HTH_3"/>
    <property type="match status" value="1"/>
</dbReference>
<dbReference type="GO" id="GO:0003677">
    <property type="term" value="F:DNA binding"/>
    <property type="evidence" value="ECO:0007669"/>
    <property type="project" value="InterPro"/>
</dbReference>
<dbReference type="PROSITE" id="PS50943">
    <property type="entry name" value="HTH_CROC1"/>
    <property type="match status" value="1"/>
</dbReference>
<dbReference type="CDD" id="cd00093">
    <property type="entry name" value="HTH_XRE"/>
    <property type="match status" value="1"/>
</dbReference>
<name>A0A2X2Y7Y6_CLOPF</name>
<reference evidence="2 3" key="1">
    <citation type="submission" date="2018-06" db="EMBL/GenBank/DDBJ databases">
        <authorList>
            <consortium name="Pathogen Informatics"/>
            <person name="Doyle S."/>
        </authorList>
    </citation>
    <scope>NUCLEOTIDE SEQUENCE [LARGE SCALE GENOMIC DNA]</scope>
    <source>
        <strain evidence="2 3">NCTC10719</strain>
    </source>
</reference>
<gene>
    <name evidence="2" type="ORF">NCTC10719_01863</name>
</gene>
<dbReference type="InterPro" id="IPR010982">
    <property type="entry name" value="Lambda_DNA-bd_dom_sf"/>
</dbReference>
<dbReference type="RefSeq" id="WP_111926586.1">
    <property type="nucleotide sequence ID" value="NZ_UAWG01000012.1"/>
</dbReference>
<feature type="domain" description="HTH cro/C1-type" evidence="1">
    <location>
        <begin position="5"/>
        <end position="63"/>
    </location>
</feature>
<sequence length="67" mass="7883">MYLNIKNLRLAKHFTQQRLAEKIDISQGYLSRLERNEKVAILGVRLKTIIDLARELGVEEEDILKFK</sequence>
<organism evidence="2 3">
    <name type="scientific">Clostridium perfringens</name>
    <dbReference type="NCBI Taxonomy" id="1502"/>
    <lineage>
        <taxon>Bacteria</taxon>
        <taxon>Bacillati</taxon>
        <taxon>Bacillota</taxon>
        <taxon>Clostridia</taxon>
        <taxon>Eubacteriales</taxon>
        <taxon>Clostridiaceae</taxon>
        <taxon>Clostridium</taxon>
    </lineage>
</organism>
<dbReference type="AlphaFoldDB" id="A0A2X2Y7Y6"/>
<evidence type="ECO:0000259" key="1">
    <source>
        <dbReference type="PROSITE" id="PS50943"/>
    </source>
</evidence>
<dbReference type="SMART" id="SM00530">
    <property type="entry name" value="HTH_XRE"/>
    <property type="match status" value="1"/>
</dbReference>
<accession>A0A2X2Y7Y6</accession>
<dbReference type="EMBL" id="UAWG01000012">
    <property type="protein sequence ID" value="SQB60274.1"/>
    <property type="molecule type" value="Genomic_DNA"/>
</dbReference>
<evidence type="ECO:0000313" key="2">
    <source>
        <dbReference type="EMBL" id="SQB60274.1"/>
    </source>
</evidence>
<dbReference type="InterPro" id="IPR001387">
    <property type="entry name" value="Cro/C1-type_HTH"/>
</dbReference>
<protein>
    <submittedName>
        <fullName evidence="2">Predicted transcriptional regulator</fullName>
    </submittedName>
</protein>
<proteinExistence type="predicted"/>
<dbReference type="Proteomes" id="UP000249986">
    <property type="component" value="Unassembled WGS sequence"/>
</dbReference>
<dbReference type="Gene3D" id="1.10.260.40">
    <property type="entry name" value="lambda repressor-like DNA-binding domains"/>
    <property type="match status" value="1"/>
</dbReference>
<dbReference type="SUPFAM" id="SSF47413">
    <property type="entry name" value="lambda repressor-like DNA-binding domains"/>
    <property type="match status" value="1"/>
</dbReference>